<evidence type="ECO:0000313" key="1">
    <source>
        <dbReference type="EMBL" id="AQS35776.1"/>
    </source>
</evidence>
<sequence>MALRLSIVATKRQSLKLAFYLVVLLYSHTQLRLTGSRVSCRAIIDKHNHDNQY</sequence>
<protein>
    <submittedName>
        <fullName evidence="1">Uncharacterized protein</fullName>
    </submittedName>
</protein>
<dbReference type="EMBL" id="CP014782">
    <property type="protein sequence ID" value="AQS35776.1"/>
    <property type="molecule type" value="Genomic_DNA"/>
</dbReference>
<dbReference type="AlphaFoldDB" id="A0A1S6HJS2"/>
<evidence type="ECO:0000313" key="2">
    <source>
        <dbReference type="Proteomes" id="UP000189545"/>
    </source>
</evidence>
<dbReference type="Proteomes" id="UP000189545">
    <property type="component" value="Chromosome"/>
</dbReference>
<accession>A0A1S6HJS2</accession>
<organism evidence="1 2">
    <name type="scientific">Shewanella psychrophila</name>
    <dbReference type="NCBI Taxonomy" id="225848"/>
    <lineage>
        <taxon>Bacteria</taxon>
        <taxon>Pseudomonadati</taxon>
        <taxon>Pseudomonadota</taxon>
        <taxon>Gammaproteobacteria</taxon>
        <taxon>Alteromonadales</taxon>
        <taxon>Shewanellaceae</taxon>
        <taxon>Shewanella</taxon>
    </lineage>
</organism>
<dbReference type="STRING" id="225848.Sps_00578"/>
<name>A0A1S6HJS2_9GAMM</name>
<gene>
    <name evidence="1" type="ORF">Sps_00578</name>
</gene>
<reference evidence="1 2" key="1">
    <citation type="submission" date="2016-03" db="EMBL/GenBank/DDBJ databases">
        <title>Complete genome sequence of Shewanella psychrophila WP2, a deep sea bacterium isolated from west Pacific sediment.</title>
        <authorList>
            <person name="Xu G."/>
            <person name="Jian H."/>
        </authorList>
    </citation>
    <scope>NUCLEOTIDE SEQUENCE [LARGE SCALE GENOMIC DNA]</scope>
    <source>
        <strain evidence="1 2">WP2</strain>
    </source>
</reference>
<proteinExistence type="predicted"/>
<keyword evidence="2" id="KW-1185">Reference proteome</keyword>
<dbReference type="KEGG" id="spsw:Sps_00578"/>